<reference evidence="2 3" key="1">
    <citation type="journal article" date="2019" name="Int. J. Syst. Evol. Microbiol.">
        <title>The Global Catalogue of Microorganisms (GCM) 10K type strain sequencing project: providing services to taxonomists for standard genome sequencing and annotation.</title>
        <authorList>
            <consortium name="The Broad Institute Genomics Platform"/>
            <consortium name="The Broad Institute Genome Sequencing Center for Infectious Disease"/>
            <person name="Wu L."/>
            <person name="Ma J."/>
        </authorList>
    </citation>
    <scope>NUCLEOTIDE SEQUENCE [LARGE SCALE GENOMIC DNA]</scope>
    <source>
        <strain evidence="2 3">PSRA2</strain>
    </source>
</reference>
<name>A0ABD5UD03_9EURY</name>
<evidence type="ECO:0000313" key="3">
    <source>
        <dbReference type="Proteomes" id="UP001596406"/>
    </source>
</evidence>
<dbReference type="Gene3D" id="3.30.200.20">
    <property type="entry name" value="Phosphorylase Kinase, domain 1"/>
    <property type="match status" value="1"/>
</dbReference>
<feature type="domain" description="Aminoglycoside phosphotransferase" evidence="1">
    <location>
        <begin position="34"/>
        <end position="260"/>
    </location>
</feature>
<dbReference type="InterPro" id="IPR041726">
    <property type="entry name" value="ACAD10_11_N"/>
</dbReference>
<dbReference type="EMBL" id="JBHSXM010000001">
    <property type="protein sequence ID" value="MFC6837192.1"/>
    <property type="molecule type" value="Genomic_DNA"/>
</dbReference>
<dbReference type="AlphaFoldDB" id="A0ABD5UD03"/>
<gene>
    <name evidence="2" type="ORF">ACFQHK_11810</name>
</gene>
<dbReference type="InterPro" id="IPR002575">
    <property type="entry name" value="Aminoglycoside_PTrfase"/>
</dbReference>
<keyword evidence="3" id="KW-1185">Reference proteome</keyword>
<comment type="caution">
    <text evidence="2">The sequence shown here is derived from an EMBL/GenBank/DDBJ whole genome shotgun (WGS) entry which is preliminary data.</text>
</comment>
<evidence type="ECO:0000313" key="2">
    <source>
        <dbReference type="EMBL" id="MFC6837192.1"/>
    </source>
</evidence>
<dbReference type="CDD" id="cd05154">
    <property type="entry name" value="ACAD10_11_N-like"/>
    <property type="match status" value="1"/>
</dbReference>
<dbReference type="Gene3D" id="3.90.1200.10">
    <property type="match status" value="1"/>
</dbReference>
<dbReference type="InterPro" id="IPR011009">
    <property type="entry name" value="Kinase-like_dom_sf"/>
</dbReference>
<protein>
    <submittedName>
        <fullName evidence="2">Phosphotransferase family protein</fullName>
    </submittedName>
</protein>
<accession>A0ABD5UD03</accession>
<dbReference type="SUPFAM" id="SSF56112">
    <property type="entry name" value="Protein kinase-like (PK-like)"/>
    <property type="match status" value="1"/>
</dbReference>
<proteinExistence type="predicted"/>
<dbReference type="Pfam" id="PF01636">
    <property type="entry name" value="APH"/>
    <property type="match status" value="1"/>
</dbReference>
<organism evidence="2 3">
    <name type="scientific">Halomarina ordinaria</name>
    <dbReference type="NCBI Taxonomy" id="3033939"/>
    <lineage>
        <taxon>Archaea</taxon>
        <taxon>Methanobacteriati</taxon>
        <taxon>Methanobacteriota</taxon>
        <taxon>Stenosarchaea group</taxon>
        <taxon>Halobacteria</taxon>
        <taxon>Halobacteriales</taxon>
        <taxon>Natronomonadaceae</taxon>
        <taxon>Halomarina</taxon>
    </lineage>
</organism>
<dbReference type="PANTHER" id="PTHR21310:SF40">
    <property type="entry name" value="AMINOGLYCOSIDE PHOSPHOTRANSFERASE DOMAIN-CONTAINING PROTEIN-RELATED"/>
    <property type="match status" value="1"/>
</dbReference>
<dbReference type="Proteomes" id="UP001596406">
    <property type="component" value="Unassembled WGS sequence"/>
</dbReference>
<sequence length="360" mass="40300">MTDSTPSLRTPELDSYLSDRLETAVTGIEVLNDGLNLVAAVSTDEGRYVLRRPNKLRHTELFNDLLREYRLLERLRPTAIPAPSPVLFCDDESLLGDAFFLTTYLDGETVPLGTDLPERFRTPGARRRVAHHLVDVLAAIHSLDPEPFETVCGRTTPREQVTHATARLDAAASVTGRNLPRLRRVGQWLRRNAPAGPETALVHGDYRPGNVLFAGNDRPELTGVLDWETAMFGDPRTELGYLLLRWRDDGDPALPLDDLNATYPDDALREVQVANERGLAPFTAAPGSPDRGELIARYEDQTGLTYEADDRFYRAHAAFMLATVWEDLHRHRLETGAESDWPPHVDYMAMVAESIVEHDS</sequence>
<dbReference type="InterPro" id="IPR051678">
    <property type="entry name" value="AGP_Transferase"/>
</dbReference>
<dbReference type="RefSeq" id="WP_304448859.1">
    <property type="nucleotide sequence ID" value="NZ_JARRAH010000001.1"/>
</dbReference>
<evidence type="ECO:0000259" key="1">
    <source>
        <dbReference type="Pfam" id="PF01636"/>
    </source>
</evidence>
<dbReference type="PANTHER" id="PTHR21310">
    <property type="entry name" value="AMINOGLYCOSIDE PHOSPHOTRANSFERASE-RELATED-RELATED"/>
    <property type="match status" value="1"/>
</dbReference>